<name>A0A1I3KR25_9ACTN</name>
<dbReference type="AlphaFoldDB" id="A0A1I3KR25"/>
<evidence type="ECO:0000256" key="3">
    <source>
        <dbReference type="ARBA" id="ARBA00022505"/>
    </source>
</evidence>
<dbReference type="Gene3D" id="2.20.25.90">
    <property type="entry name" value="ADC-like domains"/>
    <property type="match status" value="1"/>
</dbReference>
<dbReference type="Pfam" id="PF00384">
    <property type="entry name" value="Molybdopterin"/>
    <property type="match status" value="1"/>
</dbReference>
<dbReference type="InterPro" id="IPR050612">
    <property type="entry name" value="Prok_Mopterin_Oxidored"/>
</dbReference>
<dbReference type="Gene3D" id="2.40.40.20">
    <property type="match status" value="1"/>
</dbReference>
<evidence type="ECO:0000256" key="7">
    <source>
        <dbReference type="ARBA" id="ARBA00023004"/>
    </source>
</evidence>
<gene>
    <name evidence="10" type="ORF">SAMN05216561_112121</name>
</gene>
<organism evidence="10 11">
    <name type="scientific">Nocardioides psychrotolerans</name>
    <dbReference type="NCBI Taxonomy" id="1005945"/>
    <lineage>
        <taxon>Bacteria</taxon>
        <taxon>Bacillati</taxon>
        <taxon>Actinomycetota</taxon>
        <taxon>Actinomycetes</taxon>
        <taxon>Propionibacteriales</taxon>
        <taxon>Nocardioidaceae</taxon>
        <taxon>Nocardioides</taxon>
    </lineage>
</organism>
<dbReference type="EMBL" id="FOQG01000012">
    <property type="protein sequence ID" value="SFI74959.1"/>
    <property type="molecule type" value="Genomic_DNA"/>
</dbReference>
<dbReference type="PROSITE" id="PS51669">
    <property type="entry name" value="4FE4S_MOW_BIS_MGD"/>
    <property type="match status" value="1"/>
</dbReference>
<dbReference type="InterPro" id="IPR006963">
    <property type="entry name" value="Mopterin_OxRdtase_4Fe-4S_dom"/>
</dbReference>
<keyword evidence="3" id="KW-0500">Molybdenum</keyword>
<keyword evidence="11" id="KW-1185">Reference proteome</keyword>
<evidence type="ECO:0000313" key="11">
    <source>
        <dbReference type="Proteomes" id="UP000198649"/>
    </source>
</evidence>
<evidence type="ECO:0000256" key="4">
    <source>
        <dbReference type="ARBA" id="ARBA00022723"/>
    </source>
</evidence>
<keyword evidence="6" id="KW-0560">Oxidoreductase</keyword>
<dbReference type="GO" id="GO:0051536">
    <property type="term" value="F:iron-sulfur cluster binding"/>
    <property type="evidence" value="ECO:0007669"/>
    <property type="project" value="UniProtKB-KW"/>
</dbReference>
<evidence type="ECO:0000256" key="5">
    <source>
        <dbReference type="ARBA" id="ARBA00022729"/>
    </source>
</evidence>
<dbReference type="SUPFAM" id="SSF53706">
    <property type="entry name" value="Formate dehydrogenase/DMSO reductase, domains 1-3"/>
    <property type="match status" value="1"/>
</dbReference>
<evidence type="ECO:0000259" key="9">
    <source>
        <dbReference type="PROSITE" id="PS51669"/>
    </source>
</evidence>
<proteinExistence type="inferred from homology"/>
<evidence type="ECO:0000256" key="1">
    <source>
        <dbReference type="ARBA" id="ARBA00010312"/>
    </source>
</evidence>
<dbReference type="Pfam" id="PF04879">
    <property type="entry name" value="Molybdop_Fe4S4"/>
    <property type="match status" value="1"/>
</dbReference>
<dbReference type="InterPro" id="IPR009010">
    <property type="entry name" value="Asp_de-COase-like_dom_sf"/>
</dbReference>
<dbReference type="Proteomes" id="UP000198649">
    <property type="component" value="Unassembled WGS sequence"/>
</dbReference>
<dbReference type="InterPro" id="IPR006657">
    <property type="entry name" value="MoPterin_dinucl-bd_dom"/>
</dbReference>
<feature type="domain" description="4Fe-4S Mo/W bis-MGD-type" evidence="9">
    <location>
        <begin position="1"/>
        <end position="54"/>
    </location>
</feature>
<dbReference type="GO" id="GO:0043546">
    <property type="term" value="F:molybdopterin cofactor binding"/>
    <property type="evidence" value="ECO:0007669"/>
    <property type="project" value="InterPro"/>
</dbReference>
<dbReference type="Gene3D" id="3.40.50.740">
    <property type="match status" value="1"/>
</dbReference>
<sequence length="717" mass="77133">MQRQCPLCEAHCGIRVTVQDDVVLRIEGDPDDVLSRGYVCPKGTALKALHEDPERLRTPLRRVGDVFEEISWAEAFDLAGRRMRAVRREHGRDAVGAYFGNPTAHSTAVLAIEGLKKVLRSRNVFSAASIDQFPQYLASELMFGDHTILPIIDIDHTDHLLVLGANPAVSNGSITTMPDARRRVKDVVARGGRVVVVDPRRTETARLASEHVAIRPGGDPHLLLAMLHVVFRDGLDRVPVWASGLEDVRRVVADRTPERAAAACGIDAPSIERLARDFALARSAVAYGRLGVCHHTTGTVTHWLINVLNVVTGNLDRTGGAMFTTPPVDLGRVLRLLWGASSHGTYRSRGAGLPDLNGELPVAAMADEMTRPGPGRVRALVVASGNPALSIPDGRAMQEALQGLDFLVCVDLYLTETSRLADLVLPPVSQLERSELDVVFPAFSVRNNARWSPRAIEPAPDALEDWDILLGLATEQLAGPGSGVLRRVVRRVLRVVDAHQVTSLLILVGPQGPFSKARGSRLPRGRRGLTARRVRSIPGGIDLGPLEPRLPGILRTADRTVHLAPAELLDALPPAPTGVRLGAEADGFDLQLIGRRHLRSNNSWLHNVPAMVKGAERCTALMHPDDAAARALSAGDVVEVTSSVGSVRLPLDVSDEVRPGVVSIPHGWGHDSEGSRWSTASARPGVNVNLLTDSTLVDALSGNAAVNATRVRVAQAP</sequence>
<evidence type="ECO:0000256" key="6">
    <source>
        <dbReference type="ARBA" id="ARBA00023002"/>
    </source>
</evidence>
<dbReference type="STRING" id="1005945.SAMN05216561_112121"/>
<accession>A0A1I3KR25</accession>
<comment type="similarity">
    <text evidence="1">Belongs to the prokaryotic molybdopterin-containing oxidoreductase family.</text>
</comment>
<dbReference type="SUPFAM" id="SSF50692">
    <property type="entry name" value="ADC-like"/>
    <property type="match status" value="1"/>
</dbReference>
<dbReference type="InterPro" id="IPR006656">
    <property type="entry name" value="Mopterin_OxRdtase"/>
</dbReference>
<dbReference type="Pfam" id="PF01568">
    <property type="entry name" value="Molydop_binding"/>
    <property type="match status" value="1"/>
</dbReference>
<keyword evidence="7" id="KW-0408">Iron</keyword>
<dbReference type="Gene3D" id="3.40.228.10">
    <property type="entry name" value="Dimethylsulfoxide Reductase, domain 2"/>
    <property type="match status" value="1"/>
</dbReference>
<dbReference type="RefSeq" id="WP_218031233.1">
    <property type="nucleotide sequence ID" value="NZ_BKAF01000014.1"/>
</dbReference>
<protein>
    <submittedName>
        <fullName evidence="10">Anaerobic selenocysteine-containing dehydrogenase</fullName>
    </submittedName>
</protein>
<keyword evidence="4" id="KW-0479">Metal-binding</keyword>
<dbReference type="GO" id="GO:0016491">
    <property type="term" value="F:oxidoreductase activity"/>
    <property type="evidence" value="ECO:0007669"/>
    <property type="project" value="InterPro"/>
</dbReference>
<dbReference type="GO" id="GO:0046872">
    <property type="term" value="F:metal ion binding"/>
    <property type="evidence" value="ECO:0007669"/>
    <property type="project" value="UniProtKB-KW"/>
</dbReference>
<evidence type="ECO:0000256" key="2">
    <source>
        <dbReference type="ARBA" id="ARBA00022485"/>
    </source>
</evidence>
<dbReference type="PANTHER" id="PTHR43742">
    <property type="entry name" value="TRIMETHYLAMINE-N-OXIDE REDUCTASE"/>
    <property type="match status" value="1"/>
</dbReference>
<evidence type="ECO:0000313" key="10">
    <source>
        <dbReference type="EMBL" id="SFI74959.1"/>
    </source>
</evidence>
<keyword evidence="8" id="KW-0411">Iron-sulfur</keyword>
<evidence type="ECO:0000256" key="8">
    <source>
        <dbReference type="ARBA" id="ARBA00023014"/>
    </source>
</evidence>
<dbReference type="PANTHER" id="PTHR43742:SF9">
    <property type="entry name" value="TETRATHIONATE REDUCTASE SUBUNIT A"/>
    <property type="match status" value="1"/>
</dbReference>
<dbReference type="SMART" id="SM00926">
    <property type="entry name" value="Molybdop_Fe4S4"/>
    <property type="match status" value="1"/>
</dbReference>
<keyword evidence="5" id="KW-0732">Signal</keyword>
<keyword evidence="2" id="KW-0004">4Fe-4S</keyword>
<reference evidence="10 11" key="1">
    <citation type="submission" date="2016-10" db="EMBL/GenBank/DDBJ databases">
        <authorList>
            <person name="de Groot N.N."/>
        </authorList>
    </citation>
    <scope>NUCLEOTIDE SEQUENCE [LARGE SCALE GENOMIC DNA]</scope>
    <source>
        <strain evidence="10 11">CGMCC 1.11156</strain>
    </source>
</reference>